<comment type="caution">
    <text evidence="1">The sequence shown here is derived from an EMBL/GenBank/DDBJ whole genome shotgun (WGS) entry which is preliminary data.</text>
</comment>
<evidence type="ECO:0000313" key="1">
    <source>
        <dbReference type="EMBL" id="CAG8449753.1"/>
    </source>
</evidence>
<dbReference type="AlphaFoldDB" id="A0A9N8VGC2"/>
<keyword evidence="2" id="KW-1185">Reference proteome</keyword>
<organism evidence="1 2">
    <name type="scientific">Acaulospora morrowiae</name>
    <dbReference type="NCBI Taxonomy" id="94023"/>
    <lineage>
        <taxon>Eukaryota</taxon>
        <taxon>Fungi</taxon>
        <taxon>Fungi incertae sedis</taxon>
        <taxon>Mucoromycota</taxon>
        <taxon>Glomeromycotina</taxon>
        <taxon>Glomeromycetes</taxon>
        <taxon>Diversisporales</taxon>
        <taxon>Acaulosporaceae</taxon>
        <taxon>Acaulospora</taxon>
    </lineage>
</organism>
<evidence type="ECO:0000313" key="2">
    <source>
        <dbReference type="Proteomes" id="UP000789342"/>
    </source>
</evidence>
<accession>A0A9N8VGC2</accession>
<reference evidence="1" key="1">
    <citation type="submission" date="2021-06" db="EMBL/GenBank/DDBJ databases">
        <authorList>
            <person name="Kallberg Y."/>
            <person name="Tangrot J."/>
            <person name="Rosling A."/>
        </authorList>
    </citation>
    <scope>NUCLEOTIDE SEQUENCE</scope>
    <source>
        <strain evidence="1">CL551</strain>
    </source>
</reference>
<dbReference type="EMBL" id="CAJVPV010000284">
    <property type="protein sequence ID" value="CAG8449753.1"/>
    <property type="molecule type" value="Genomic_DNA"/>
</dbReference>
<protein>
    <submittedName>
        <fullName evidence="1">4190_t:CDS:1</fullName>
    </submittedName>
</protein>
<dbReference type="Proteomes" id="UP000789342">
    <property type="component" value="Unassembled WGS sequence"/>
</dbReference>
<proteinExistence type="predicted"/>
<gene>
    <name evidence="1" type="ORF">AMORRO_LOCUS837</name>
</gene>
<name>A0A9N8VGC2_9GLOM</name>
<sequence>MSSITAFLERPAINLGSYSLPSYCDIAYLSVKGGKKTRNSYRGTSITECNNLKYTPKLQKYVSKSVLRNL</sequence>